<protein>
    <recommendedName>
        <fullName evidence="3">Siphovirus Gp157 family protein</fullName>
    </recommendedName>
</protein>
<sequence>MTTEYDINRATLALLSCYAAELWEQLEELPEGEEQAQALENLLQIQDATASKIDAIAYVADQLKVDLETWSTRLQKVVELHTQVINKRKKQLEHLKAYLVRLNELGMLKDKVIGTQRRIDFQNSPKSVELLVEPEELPQEYQTIKVTAKSKEILEAYKRGEDTSAIAKVSQSKHVRFRSLSQKQS</sequence>
<evidence type="ECO:0008006" key="3">
    <source>
        <dbReference type="Google" id="ProtNLM"/>
    </source>
</evidence>
<comment type="caution">
    <text evidence="1">The sequence shown here is derived from an EMBL/GenBank/DDBJ whole genome shotgun (WGS) entry which is preliminary data.</text>
</comment>
<reference evidence="1 2" key="2">
    <citation type="submission" date="2018-03" db="EMBL/GenBank/DDBJ databases">
        <title>The ancient ancestry and fast evolution of plastids.</title>
        <authorList>
            <person name="Moore K.R."/>
            <person name="Magnabosco C."/>
            <person name="Momper L."/>
            <person name="Gold D.A."/>
            <person name="Bosak T."/>
            <person name="Fournier G.P."/>
        </authorList>
    </citation>
    <scope>NUCLEOTIDE SEQUENCE [LARGE SCALE GENOMIC DNA]</scope>
    <source>
        <strain evidence="1 2">CCAP 1448/3</strain>
    </source>
</reference>
<name>A0A2T1BX08_9CYAN</name>
<evidence type="ECO:0000313" key="2">
    <source>
        <dbReference type="Proteomes" id="UP000238762"/>
    </source>
</evidence>
<accession>A0A2T1BX08</accession>
<evidence type="ECO:0000313" key="1">
    <source>
        <dbReference type="EMBL" id="PSB00540.1"/>
    </source>
</evidence>
<dbReference type="AlphaFoldDB" id="A0A2T1BX08"/>
<dbReference type="Proteomes" id="UP000238762">
    <property type="component" value="Unassembled WGS sequence"/>
</dbReference>
<reference evidence="1 2" key="1">
    <citation type="submission" date="2018-02" db="EMBL/GenBank/DDBJ databases">
        <authorList>
            <person name="Cohen D.B."/>
            <person name="Kent A.D."/>
        </authorList>
    </citation>
    <scope>NUCLEOTIDE SEQUENCE [LARGE SCALE GENOMIC DNA]</scope>
    <source>
        <strain evidence="1 2">CCAP 1448/3</strain>
    </source>
</reference>
<gene>
    <name evidence="1" type="ORF">C7B64_22930</name>
</gene>
<organism evidence="1 2">
    <name type="scientific">Merismopedia glauca CCAP 1448/3</name>
    <dbReference type="NCBI Taxonomy" id="1296344"/>
    <lineage>
        <taxon>Bacteria</taxon>
        <taxon>Bacillati</taxon>
        <taxon>Cyanobacteriota</taxon>
        <taxon>Cyanophyceae</taxon>
        <taxon>Synechococcales</taxon>
        <taxon>Merismopediaceae</taxon>
        <taxon>Merismopedia</taxon>
    </lineage>
</organism>
<dbReference type="EMBL" id="PVWJ01000193">
    <property type="protein sequence ID" value="PSB00540.1"/>
    <property type="molecule type" value="Genomic_DNA"/>
</dbReference>
<dbReference type="OrthoDB" id="511147at2"/>
<keyword evidence="2" id="KW-1185">Reference proteome</keyword>
<proteinExistence type="predicted"/>